<keyword evidence="2" id="KW-0732">Signal</keyword>
<dbReference type="PANTHER" id="PTHR43649">
    <property type="entry name" value="ARABINOSE-BINDING PROTEIN-RELATED"/>
    <property type="match status" value="1"/>
</dbReference>
<evidence type="ECO:0000313" key="3">
    <source>
        <dbReference type="EMBL" id="MFD0960569.1"/>
    </source>
</evidence>
<dbReference type="Gene3D" id="3.40.190.10">
    <property type="entry name" value="Periplasmic binding protein-like II"/>
    <property type="match status" value="2"/>
</dbReference>
<reference evidence="4" key="1">
    <citation type="journal article" date="2019" name="Int. J. Syst. Evol. Microbiol.">
        <title>The Global Catalogue of Microorganisms (GCM) 10K type strain sequencing project: providing services to taxonomists for standard genome sequencing and annotation.</title>
        <authorList>
            <consortium name="The Broad Institute Genomics Platform"/>
            <consortium name="The Broad Institute Genome Sequencing Center for Infectious Disease"/>
            <person name="Wu L."/>
            <person name="Ma J."/>
        </authorList>
    </citation>
    <scope>NUCLEOTIDE SEQUENCE [LARGE SCALE GENOMIC DNA]</scope>
    <source>
        <strain evidence="4">CCUG 59129</strain>
    </source>
</reference>
<evidence type="ECO:0000313" key="4">
    <source>
        <dbReference type="Proteomes" id="UP001596989"/>
    </source>
</evidence>
<dbReference type="InterPro" id="IPR050490">
    <property type="entry name" value="Bact_solute-bd_prot1"/>
</dbReference>
<dbReference type="RefSeq" id="WP_377565135.1">
    <property type="nucleotide sequence ID" value="NZ_JBHTJZ010000022.1"/>
</dbReference>
<proteinExistence type="predicted"/>
<dbReference type="Proteomes" id="UP001596989">
    <property type="component" value="Unassembled WGS sequence"/>
</dbReference>
<evidence type="ECO:0000256" key="2">
    <source>
        <dbReference type="SAM" id="SignalP"/>
    </source>
</evidence>
<comment type="caution">
    <text evidence="3">The sequence shown here is derived from an EMBL/GenBank/DDBJ whole genome shotgun (WGS) entry which is preliminary data.</text>
</comment>
<gene>
    <name evidence="3" type="ORF">ACFQ2I_14350</name>
</gene>
<accession>A0ABW3HSP2</accession>
<dbReference type="EMBL" id="JBHTJZ010000022">
    <property type="protein sequence ID" value="MFD0960569.1"/>
    <property type="molecule type" value="Genomic_DNA"/>
</dbReference>
<feature type="chain" id="PRO_5045811322" evidence="2">
    <location>
        <begin position="20"/>
        <end position="541"/>
    </location>
</feature>
<feature type="signal peptide" evidence="2">
    <location>
        <begin position="1"/>
        <end position="19"/>
    </location>
</feature>
<feature type="region of interest" description="Disordered" evidence="1">
    <location>
        <begin position="28"/>
        <end position="48"/>
    </location>
</feature>
<evidence type="ECO:0000256" key="1">
    <source>
        <dbReference type="SAM" id="MobiDB-lite"/>
    </source>
</evidence>
<dbReference type="PANTHER" id="PTHR43649:SF12">
    <property type="entry name" value="DIACETYLCHITOBIOSE BINDING PROTEIN DASA"/>
    <property type="match status" value="1"/>
</dbReference>
<sequence>MKKLSGVLLSTALTASLLAGCSDSGNGNADQAGGNADNQSGQGTVENFNETGFPIVNEKVKLTLMGQDVGMAKWEEMAAFKQMEEMTGIALEFRNSPTDSFETKKNLVFSSGEYPDIFYGANITLAEEVNYGSQGILIPLEELIDKYAPNIKKLLDENPHIRKSITTPDGHIYSLPSINLEHLWITNPIWYNGHYLNALNMETPQTLDELYTYLKRVKEEDPNGNGQADEIPLTSTKLDDIRGWLLGTWGVYYEKDKEYYADDEGKVHFVPTQPGYREYLAFMNKLWTEGLLDQETFTQTNQQRQAKGKQNQLGMFRAYAASFVMGGDEPNSDHPLYQPVQSDFVEKPVFNRSSGISTGAFAITDSNPAPEATMRWIDYQYSYEGAKLFSIGPEGTLWQYADKESKKKEWLEVPGDMKREDYRATLTPNFGIVVPTVKMEEINSGLESGYDDWVKEQNEKLLEPIARIGYPIVYLHENEQEEVTTLMSDIRTYVTQMEAKFVTGQEPLDKWDDYVGTLKKMGADRIEEIYQEAYDRWNQNK</sequence>
<feature type="compositionally biased region" description="Low complexity" evidence="1">
    <location>
        <begin position="28"/>
        <end position="39"/>
    </location>
</feature>
<protein>
    <submittedName>
        <fullName evidence="3">ABC transporter substrate-binding protein</fullName>
    </submittedName>
</protein>
<organism evidence="3 4">
    <name type="scientific">Paenibacillus chungangensis</name>
    <dbReference type="NCBI Taxonomy" id="696535"/>
    <lineage>
        <taxon>Bacteria</taxon>
        <taxon>Bacillati</taxon>
        <taxon>Bacillota</taxon>
        <taxon>Bacilli</taxon>
        <taxon>Bacillales</taxon>
        <taxon>Paenibacillaceae</taxon>
        <taxon>Paenibacillus</taxon>
    </lineage>
</organism>
<dbReference type="PROSITE" id="PS51257">
    <property type="entry name" value="PROKAR_LIPOPROTEIN"/>
    <property type="match status" value="1"/>
</dbReference>
<dbReference type="SUPFAM" id="SSF53850">
    <property type="entry name" value="Periplasmic binding protein-like II"/>
    <property type="match status" value="1"/>
</dbReference>
<name>A0ABW3HSP2_9BACL</name>
<keyword evidence="4" id="KW-1185">Reference proteome</keyword>